<dbReference type="OrthoDB" id="6183748at2759"/>
<sequence>KVSNSFAKYWGFKFDPKKSQIMPIGRKINTNNQWKLGQLSLKETKTYKYLGVILNNTLKDSDHFNTLIKEKARKTRFYICSTLNKHSNLERFKFGDVLHNNVFIPAVLHACGVISFDNNTRMNAMNSYQYNVGRAIFNIKSTPARDALLGDLGWRPIMNVIDKRKIDYFIHLKNRAKSCKILGDIYSDMFSNFKAKKSSVWPSIDSVSKILTAHGLDGCISSDNADWYDSFLKISNDQRKSEFIEAINDKKSLNLYKNLKFNTNKEKYLMNHTDFYTSRLKFLARTGCFNLEEDRKRWKISNGFCKLCNLNVIDDPIHRFLFCPHFQKQRIEFIHDLSSKCDAPVVSQYLNFPPQMKLKWILGDDVFNIWGHDNCWNFDVCTKRFLQKVYVKHNTA</sequence>
<dbReference type="AlphaFoldDB" id="A0A8S4NAA5"/>
<evidence type="ECO:0000313" key="2">
    <source>
        <dbReference type="Proteomes" id="UP000749559"/>
    </source>
</evidence>
<proteinExistence type="predicted"/>
<accession>A0A8S4NAA5</accession>
<feature type="non-terminal residue" evidence="1">
    <location>
        <position position="1"/>
    </location>
</feature>
<evidence type="ECO:0000313" key="1">
    <source>
        <dbReference type="EMBL" id="CAH1778116.1"/>
    </source>
</evidence>
<organism evidence="1 2">
    <name type="scientific">Owenia fusiformis</name>
    <name type="common">Polychaete worm</name>
    <dbReference type="NCBI Taxonomy" id="6347"/>
    <lineage>
        <taxon>Eukaryota</taxon>
        <taxon>Metazoa</taxon>
        <taxon>Spiralia</taxon>
        <taxon>Lophotrochozoa</taxon>
        <taxon>Annelida</taxon>
        <taxon>Polychaeta</taxon>
        <taxon>Sedentaria</taxon>
        <taxon>Canalipalpata</taxon>
        <taxon>Sabellida</taxon>
        <taxon>Oweniida</taxon>
        <taxon>Oweniidae</taxon>
        <taxon>Owenia</taxon>
    </lineage>
</organism>
<comment type="caution">
    <text evidence="1">The sequence shown here is derived from an EMBL/GenBank/DDBJ whole genome shotgun (WGS) entry which is preliminary data.</text>
</comment>
<gene>
    <name evidence="1" type="ORF">OFUS_LOCUS5082</name>
</gene>
<reference evidence="1" key="1">
    <citation type="submission" date="2022-03" db="EMBL/GenBank/DDBJ databases">
        <authorList>
            <person name="Martin C."/>
        </authorList>
    </citation>
    <scope>NUCLEOTIDE SEQUENCE</scope>
</reference>
<name>A0A8S4NAA5_OWEFU</name>
<dbReference type="EMBL" id="CAIIXF020000002">
    <property type="protein sequence ID" value="CAH1778116.1"/>
    <property type="molecule type" value="Genomic_DNA"/>
</dbReference>
<protein>
    <submittedName>
        <fullName evidence="1">Uncharacterized protein</fullName>
    </submittedName>
</protein>
<dbReference type="Proteomes" id="UP000749559">
    <property type="component" value="Unassembled WGS sequence"/>
</dbReference>
<keyword evidence="2" id="KW-1185">Reference proteome</keyword>